<protein>
    <submittedName>
        <fullName evidence="1">Uncharacterized protein</fullName>
    </submittedName>
</protein>
<comment type="caution">
    <text evidence="1">The sequence shown here is derived from an EMBL/GenBank/DDBJ whole genome shotgun (WGS) entry which is preliminary data.</text>
</comment>
<name>A0ABR1YG70_9PEZI</name>
<dbReference type="Proteomes" id="UP001492380">
    <property type="component" value="Unassembled WGS sequence"/>
</dbReference>
<evidence type="ECO:0000313" key="2">
    <source>
        <dbReference type="Proteomes" id="UP001492380"/>
    </source>
</evidence>
<accession>A0ABR1YG70</accession>
<evidence type="ECO:0000313" key="1">
    <source>
        <dbReference type="EMBL" id="KAK8229020.1"/>
    </source>
</evidence>
<sequence>MTMIKTSLLTIRGHAFFSGLCHSFSCLLFQPSHLLCIRSIIGGVSQFLHSTLLLVAFAHPSPHTRSWTSIVVHSLLSSPSLSCSQGTHASAFGRRGSWKTRTDFDGWSKHSIGTWGNKQMRLAYSIHLHHYYFLPCLTMCMCVFVGCPGRADAAWQCCLCVGLCLCQKSVVVTWSIHPFLVVIHTYTHRCLCTNNAFIHSSFCLRISTNSVPAPASSKRQAPNVQPHQSRCVLPPCGVMPFRLLAPFCPTEYTLPSHQRSLPVCPSAHTHAAIQKSRVETTTMNHPSLLPGPHLPTYAQMHSMCDHHQSANCLVLLLGLDALRCISCDGDSAHQLFF</sequence>
<organism evidence="1 2">
    <name type="scientific">Phyllosticta capitalensis</name>
    <dbReference type="NCBI Taxonomy" id="121624"/>
    <lineage>
        <taxon>Eukaryota</taxon>
        <taxon>Fungi</taxon>
        <taxon>Dikarya</taxon>
        <taxon>Ascomycota</taxon>
        <taxon>Pezizomycotina</taxon>
        <taxon>Dothideomycetes</taxon>
        <taxon>Dothideomycetes incertae sedis</taxon>
        <taxon>Botryosphaeriales</taxon>
        <taxon>Phyllostictaceae</taxon>
        <taxon>Phyllosticta</taxon>
    </lineage>
</organism>
<proteinExistence type="predicted"/>
<keyword evidence="2" id="KW-1185">Reference proteome</keyword>
<reference evidence="1 2" key="1">
    <citation type="submission" date="2024-04" db="EMBL/GenBank/DDBJ databases">
        <title>Phyllosticta paracitricarpa is synonymous to the EU quarantine fungus P. citricarpa based on phylogenomic analyses.</title>
        <authorList>
            <consortium name="Lawrence Berkeley National Laboratory"/>
            <person name="Van Ingen-Buijs V.A."/>
            <person name="Van Westerhoven A.C."/>
            <person name="Haridas S."/>
            <person name="Skiadas P."/>
            <person name="Martin F."/>
            <person name="Groenewald J.Z."/>
            <person name="Crous P.W."/>
            <person name="Seidl M.F."/>
        </authorList>
    </citation>
    <scope>NUCLEOTIDE SEQUENCE [LARGE SCALE GENOMIC DNA]</scope>
    <source>
        <strain evidence="1 2">CBS 123374</strain>
    </source>
</reference>
<dbReference type="EMBL" id="JBBWRZ010000009">
    <property type="protein sequence ID" value="KAK8229020.1"/>
    <property type="molecule type" value="Genomic_DNA"/>
</dbReference>
<gene>
    <name evidence="1" type="ORF">HDK90DRAFT_344493</name>
</gene>